<dbReference type="RefSeq" id="XP_002778611.1">
    <property type="nucleotide sequence ID" value="XM_002778565.1"/>
</dbReference>
<evidence type="ECO:0000313" key="1">
    <source>
        <dbReference type="EMBL" id="EER10406.1"/>
    </source>
</evidence>
<dbReference type="EMBL" id="GG677452">
    <property type="protein sequence ID" value="EER10406.1"/>
    <property type="molecule type" value="Genomic_DNA"/>
</dbReference>
<proteinExistence type="predicted"/>
<organism evidence="2">
    <name type="scientific">Perkinsus marinus (strain ATCC 50983 / TXsc)</name>
    <dbReference type="NCBI Taxonomy" id="423536"/>
    <lineage>
        <taxon>Eukaryota</taxon>
        <taxon>Sar</taxon>
        <taxon>Alveolata</taxon>
        <taxon>Perkinsozoa</taxon>
        <taxon>Perkinsea</taxon>
        <taxon>Perkinsida</taxon>
        <taxon>Perkinsidae</taxon>
        <taxon>Perkinsus</taxon>
    </lineage>
</organism>
<feature type="non-terminal residue" evidence="1">
    <location>
        <position position="1"/>
    </location>
</feature>
<keyword evidence="2" id="KW-1185">Reference proteome</keyword>
<gene>
    <name evidence="1" type="ORF">Pmar_PMAR016699</name>
</gene>
<dbReference type="OrthoDB" id="432666at2759"/>
<dbReference type="Proteomes" id="UP000007800">
    <property type="component" value="Unassembled WGS sequence"/>
</dbReference>
<dbReference type="GeneID" id="9038257"/>
<dbReference type="AlphaFoldDB" id="C5KYN7"/>
<evidence type="ECO:0000313" key="2">
    <source>
        <dbReference type="Proteomes" id="UP000007800"/>
    </source>
</evidence>
<reference evidence="1 2" key="1">
    <citation type="submission" date="2008-07" db="EMBL/GenBank/DDBJ databases">
        <authorList>
            <person name="El-Sayed N."/>
            <person name="Caler E."/>
            <person name="Inman J."/>
            <person name="Amedeo P."/>
            <person name="Hass B."/>
            <person name="Wortman J."/>
        </authorList>
    </citation>
    <scope>NUCLEOTIDE SEQUENCE [LARGE SCALE GENOMIC DNA]</scope>
    <source>
        <strain evidence="2">ATCC 50983 / TXsc</strain>
    </source>
</reference>
<protein>
    <submittedName>
        <fullName evidence="1">Uncharacterized protein</fullName>
    </submittedName>
</protein>
<sequence>GYLCDFCLVVSLIMASGYYNRSNEWQIVPGSSCAVMEVDDNRPGKRKFGDADGPAAAEFAAGISSVVSSCSSASTCSSPMALCGEQQQQHQEVEENVKRVRTGEAPESAHRNPYEVINAMLRSANDDKQRRAEEAAECERLRVEQYWVQHNRWLQHNFSDLRQSNGHH</sequence>
<dbReference type="InParanoid" id="C5KYN7"/>
<accession>C5KYN7</accession>
<name>C5KYN7_PERM5</name>